<reference evidence="3" key="2">
    <citation type="journal article" date="2021" name="PeerJ">
        <title>Extensive microbial diversity within the chicken gut microbiome revealed by metagenomics and culture.</title>
        <authorList>
            <person name="Gilroy R."/>
            <person name="Ravi A."/>
            <person name="Getino M."/>
            <person name="Pursley I."/>
            <person name="Horton D.L."/>
            <person name="Alikhan N.F."/>
            <person name="Baker D."/>
            <person name="Gharbi K."/>
            <person name="Hall N."/>
            <person name="Watson M."/>
            <person name="Adriaenssens E.M."/>
            <person name="Foster-Nyarko E."/>
            <person name="Jarju S."/>
            <person name="Secka A."/>
            <person name="Antonio M."/>
            <person name="Oren A."/>
            <person name="Chaudhuri R.R."/>
            <person name="La Ragione R."/>
            <person name="Hildebrand F."/>
            <person name="Pallen M.J."/>
        </authorList>
    </citation>
    <scope>NUCLEOTIDE SEQUENCE</scope>
    <source>
        <strain evidence="3">17073</strain>
    </source>
</reference>
<dbReference type="GO" id="GO:0008713">
    <property type="term" value="F:ADP-heptose-lipopolysaccharide heptosyltransferase activity"/>
    <property type="evidence" value="ECO:0007669"/>
    <property type="project" value="TreeGrafter"/>
</dbReference>
<dbReference type="GO" id="GO:0009244">
    <property type="term" value="P:lipopolysaccharide core region biosynthetic process"/>
    <property type="evidence" value="ECO:0007669"/>
    <property type="project" value="TreeGrafter"/>
</dbReference>
<dbReference type="Pfam" id="PF01075">
    <property type="entry name" value="Glyco_transf_9"/>
    <property type="match status" value="1"/>
</dbReference>
<name>A0A9D1LGE1_9BACT</name>
<evidence type="ECO:0000313" key="4">
    <source>
        <dbReference type="Proteomes" id="UP000824076"/>
    </source>
</evidence>
<dbReference type="GO" id="GO:0005829">
    <property type="term" value="C:cytosol"/>
    <property type="evidence" value="ECO:0007669"/>
    <property type="project" value="TreeGrafter"/>
</dbReference>
<reference evidence="3" key="1">
    <citation type="submission" date="2020-10" db="EMBL/GenBank/DDBJ databases">
        <authorList>
            <person name="Gilroy R."/>
        </authorList>
    </citation>
    <scope>NUCLEOTIDE SEQUENCE</scope>
    <source>
        <strain evidence="3">17073</strain>
    </source>
</reference>
<proteinExistence type="predicted"/>
<organism evidence="3 4">
    <name type="scientific">Candidatus Limisoma intestinavium</name>
    <dbReference type="NCBI Taxonomy" id="2840856"/>
    <lineage>
        <taxon>Bacteria</taxon>
        <taxon>Pseudomonadati</taxon>
        <taxon>Bacteroidota</taxon>
        <taxon>Bacteroidia</taxon>
        <taxon>Bacteroidales</taxon>
        <taxon>Candidatus Limisoma</taxon>
    </lineage>
</organism>
<keyword evidence="2" id="KW-0808">Transferase</keyword>
<dbReference type="CDD" id="cd03789">
    <property type="entry name" value="GT9_LPS_heptosyltransferase"/>
    <property type="match status" value="1"/>
</dbReference>
<evidence type="ECO:0000256" key="1">
    <source>
        <dbReference type="ARBA" id="ARBA00022676"/>
    </source>
</evidence>
<dbReference type="InterPro" id="IPR051199">
    <property type="entry name" value="LPS_LOS_Heptosyltrfase"/>
</dbReference>
<dbReference type="SUPFAM" id="SSF53756">
    <property type="entry name" value="UDP-Glycosyltransferase/glycogen phosphorylase"/>
    <property type="match status" value="1"/>
</dbReference>
<dbReference type="EMBL" id="DVMS01000081">
    <property type="protein sequence ID" value="HIU38590.1"/>
    <property type="molecule type" value="Genomic_DNA"/>
</dbReference>
<keyword evidence="1" id="KW-0328">Glycosyltransferase</keyword>
<dbReference type="PANTHER" id="PTHR30160">
    <property type="entry name" value="TETRAACYLDISACCHARIDE 4'-KINASE-RELATED"/>
    <property type="match status" value="1"/>
</dbReference>
<dbReference type="AlphaFoldDB" id="A0A9D1LGE1"/>
<dbReference type="Gene3D" id="3.40.50.2000">
    <property type="entry name" value="Glycogen Phosphorylase B"/>
    <property type="match status" value="2"/>
</dbReference>
<sequence length="342" mass="38313">MTIPVVYSLCRAYPDVHFVMATQPAAATLFIEQPSNLTVKGVDVKTAYRGFAGLWRLAGELDKESHFDAFADLHGVLRTDVLRLYFRLRGIAVGKIDKGRREKRQLTQPKNKQLVPLTSSHERYRRVFAALGFDFPTTFVSLFEKPVDPAEYAQITRPKQSGETWIAVAPFAKHKGKTYPPGLMSLVIERLAKRQHTRIFLFGGAGHEQEVLQHWTVSYPNVISLAGKKYGFPKELSLLSNVDVMVSMDSANMHLASLVGVPVVSVWGATHPFCGFCGWRQSHDLEVQADMPCRPCSVFGNKQCLRNDYACLRSIDPDTIVGYVDKALSTQKQKIEADGRKI</sequence>
<dbReference type="Proteomes" id="UP000824076">
    <property type="component" value="Unassembled WGS sequence"/>
</dbReference>
<dbReference type="PANTHER" id="PTHR30160:SF22">
    <property type="entry name" value="LIPOPOLYSACCHARIDE CORE BIOSYNTHESIS PROTEIN"/>
    <property type="match status" value="1"/>
</dbReference>
<accession>A0A9D1LGE1</accession>
<gene>
    <name evidence="3" type="ORF">IAD18_02855</name>
</gene>
<protein>
    <submittedName>
        <fullName evidence="3">Glycosyltransferase family 9 protein</fullName>
    </submittedName>
</protein>
<dbReference type="InterPro" id="IPR002201">
    <property type="entry name" value="Glyco_trans_9"/>
</dbReference>
<comment type="caution">
    <text evidence="3">The sequence shown here is derived from an EMBL/GenBank/DDBJ whole genome shotgun (WGS) entry which is preliminary data.</text>
</comment>
<evidence type="ECO:0000313" key="3">
    <source>
        <dbReference type="EMBL" id="HIU38590.1"/>
    </source>
</evidence>
<evidence type="ECO:0000256" key="2">
    <source>
        <dbReference type="ARBA" id="ARBA00022679"/>
    </source>
</evidence>